<evidence type="ECO:0000313" key="3">
    <source>
        <dbReference type="EMBL" id="KAA1257395.1"/>
    </source>
</evidence>
<keyword evidence="1" id="KW-0472">Membrane</keyword>
<comment type="caution">
    <text evidence="3">The sequence shown here is derived from an EMBL/GenBank/DDBJ whole genome shotgun (WGS) entry which is preliminary data.</text>
</comment>
<organism evidence="3 4">
    <name type="scientific">Rubripirellula obstinata</name>
    <dbReference type="NCBI Taxonomy" id="406547"/>
    <lineage>
        <taxon>Bacteria</taxon>
        <taxon>Pseudomonadati</taxon>
        <taxon>Planctomycetota</taxon>
        <taxon>Planctomycetia</taxon>
        <taxon>Pirellulales</taxon>
        <taxon>Pirellulaceae</taxon>
        <taxon>Rubripirellula</taxon>
    </lineage>
</organism>
<reference evidence="3 4" key="1">
    <citation type="submission" date="2019-08" db="EMBL/GenBank/DDBJ databases">
        <title>Deep-cultivation of Planctomycetes and their phenomic and genomic characterization uncovers novel biology.</title>
        <authorList>
            <person name="Wiegand S."/>
            <person name="Jogler M."/>
            <person name="Boedeker C."/>
            <person name="Pinto D."/>
            <person name="Vollmers J."/>
            <person name="Rivas-Marin E."/>
            <person name="Kohn T."/>
            <person name="Peeters S.H."/>
            <person name="Heuer A."/>
            <person name="Rast P."/>
            <person name="Oberbeckmann S."/>
            <person name="Bunk B."/>
            <person name="Jeske O."/>
            <person name="Meyerdierks A."/>
            <person name="Storesund J.E."/>
            <person name="Kallscheuer N."/>
            <person name="Luecker S."/>
            <person name="Lage O.M."/>
            <person name="Pohl T."/>
            <person name="Merkel B.J."/>
            <person name="Hornburger P."/>
            <person name="Mueller R.-W."/>
            <person name="Bruemmer F."/>
            <person name="Labrenz M."/>
            <person name="Spormann A.M."/>
            <person name="Op Den Camp H."/>
            <person name="Overmann J."/>
            <person name="Amann R."/>
            <person name="Jetten M.S.M."/>
            <person name="Mascher T."/>
            <person name="Medema M.H."/>
            <person name="Devos D.P."/>
            <person name="Kaster A.-K."/>
            <person name="Ovreas L."/>
            <person name="Rohde M."/>
            <person name="Galperin M.Y."/>
            <person name="Jogler C."/>
        </authorList>
    </citation>
    <scope>NUCLEOTIDE SEQUENCE [LARGE SCALE GENOMIC DNA]</scope>
    <source>
        <strain evidence="3 4">LF1</strain>
    </source>
</reference>
<protein>
    <submittedName>
        <fullName evidence="3">Uncharacterized protein</fullName>
    </submittedName>
</protein>
<evidence type="ECO:0000313" key="2">
    <source>
        <dbReference type="EMBL" id="KAA1257380.1"/>
    </source>
</evidence>
<evidence type="ECO:0000313" key="4">
    <source>
        <dbReference type="Proteomes" id="UP000322699"/>
    </source>
</evidence>
<keyword evidence="1" id="KW-1133">Transmembrane helix</keyword>
<feature type="transmembrane region" description="Helical" evidence="1">
    <location>
        <begin position="20"/>
        <end position="39"/>
    </location>
</feature>
<feature type="transmembrane region" description="Helical" evidence="1">
    <location>
        <begin position="96"/>
        <end position="120"/>
    </location>
</feature>
<keyword evidence="4" id="KW-1185">Reference proteome</keyword>
<accession>A0A5B1CBM0</accession>
<proteinExistence type="predicted"/>
<dbReference type="Proteomes" id="UP000322699">
    <property type="component" value="Unassembled WGS sequence"/>
</dbReference>
<dbReference type="RefSeq" id="WP_068267185.1">
    <property type="nucleotide sequence ID" value="NZ_VRLW01000002.1"/>
</dbReference>
<feature type="transmembrane region" description="Helical" evidence="1">
    <location>
        <begin position="70"/>
        <end position="89"/>
    </location>
</feature>
<keyword evidence="1" id="KW-0812">Transmembrane</keyword>
<name>A0A5B1CBM0_9BACT</name>
<sequence length="124" mass="13609">MNALLMPANPTESHAAKHRAWWWPCLASISAVFAFIFMVTGLQLPIPASTDVVVPGLHIAWAIFDTPPNFDFTYLALQGLLYGIALSYANRLGRLTTGFCAVSAFHFTCFLTCSSIAASIRNWI</sequence>
<gene>
    <name evidence="2" type="ORF">LF1_52290</name>
    <name evidence="3" type="ORF">LF1_52440</name>
</gene>
<dbReference type="EMBL" id="VRLW01000002">
    <property type="protein sequence ID" value="KAA1257380.1"/>
    <property type="molecule type" value="Genomic_DNA"/>
</dbReference>
<evidence type="ECO:0000256" key="1">
    <source>
        <dbReference type="SAM" id="Phobius"/>
    </source>
</evidence>
<dbReference type="EMBL" id="VRLW01000002">
    <property type="protein sequence ID" value="KAA1257395.1"/>
    <property type="molecule type" value="Genomic_DNA"/>
</dbReference>
<dbReference type="AlphaFoldDB" id="A0A5B1CBM0"/>